<evidence type="ECO:0000313" key="7">
    <source>
        <dbReference type="RefSeq" id="XP_048324073.1"/>
    </source>
</evidence>
<feature type="chain" id="PRO_5046961448" evidence="4">
    <location>
        <begin position="29"/>
        <end position="186"/>
    </location>
</feature>
<sequence length="186" mass="20580">MAFTHWYSMVVISLLAMLIMDNIQPIMSQPEQTQALIDKICRSNEDFGFCIKTFNDNLKDPATDIAGLTRIAIDQCLSNSSNTLGFIGQLLSNTTDEPTKNALVACQNAYQVVLKSYQDASVEFDSKDYEDMRKSESVTPRAQASCETSFSTPPNPVDLLVERNRQMRILITMAVATGIELGSPSP</sequence>
<name>A0ABM3I9Z6_ZIZJJ</name>
<evidence type="ECO:0000256" key="4">
    <source>
        <dbReference type="SAM" id="SignalP"/>
    </source>
</evidence>
<keyword evidence="2" id="KW-1015">Disulfide bond</keyword>
<evidence type="ECO:0000256" key="2">
    <source>
        <dbReference type="ARBA" id="ARBA00023157"/>
    </source>
</evidence>
<protein>
    <submittedName>
        <fullName evidence="7">Invertase inhibitor</fullName>
    </submittedName>
</protein>
<feature type="domain" description="Pectinesterase inhibitor" evidence="5">
    <location>
        <begin position="32"/>
        <end position="177"/>
    </location>
</feature>
<dbReference type="NCBIfam" id="TIGR01614">
    <property type="entry name" value="PME_inhib"/>
    <property type="match status" value="1"/>
</dbReference>
<accession>A0ABM3I9Z6</accession>
<proteinExistence type="inferred from homology"/>
<dbReference type="Pfam" id="PF04043">
    <property type="entry name" value="PMEI"/>
    <property type="match status" value="1"/>
</dbReference>
<dbReference type="SMART" id="SM00856">
    <property type="entry name" value="PMEI"/>
    <property type="match status" value="1"/>
</dbReference>
<dbReference type="CDD" id="cd15797">
    <property type="entry name" value="PMEI"/>
    <property type="match status" value="1"/>
</dbReference>
<dbReference type="RefSeq" id="XP_048324073.1">
    <property type="nucleotide sequence ID" value="XM_048468116.2"/>
</dbReference>
<dbReference type="InterPro" id="IPR034086">
    <property type="entry name" value="PMEI_plant"/>
</dbReference>
<evidence type="ECO:0000313" key="6">
    <source>
        <dbReference type="Proteomes" id="UP001652623"/>
    </source>
</evidence>
<dbReference type="InterPro" id="IPR035513">
    <property type="entry name" value="Invertase/methylesterase_inhib"/>
</dbReference>
<dbReference type="Gene3D" id="1.20.140.40">
    <property type="entry name" value="Invertase/pectin methylesterase inhibitor family protein"/>
    <property type="match status" value="1"/>
</dbReference>
<dbReference type="SUPFAM" id="SSF101148">
    <property type="entry name" value="Plant invertase/pectin methylesterase inhibitor"/>
    <property type="match status" value="1"/>
</dbReference>
<keyword evidence="1 4" id="KW-0732">Signal</keyword>
<evidence type="ECO:0000259" key="5">
    <source>
        <dbReference type="SMART" id="SM00856"/>
    </source>
</evidence>
<comment type="similarity">
    <text evidence="3">Belongs to the PMEI family.</text>
</comment>
<keyword evidence="6" id="KW-1185">Reference proteome</keyword>
<dbReference type="InterPro" id="IPR006501">
    <property type="entry name" value="Pectinesterase_inhib_dom"/>
</dbReference>
<dbReference type="Proteomes" id="UP001652623">
    <property type="component" value="Chromosome 10"/>
</dbReference>
<evidence type="ECO:0000256" key="3">
    <source>
        <dbReference type="ARBA" id="ARBA00038471"/>
    </source>
</evidence>
<dbReference type="PANTHER" id="PTHR36710:SF1">
    <property type="entry name" value="F14J9.2 PROTEIN"/>
    <property type="match status" value="1"/>
</dbReference>
<dbReference type="InterPro" id="IPR052421">
    <property type="entry name" value="PCW_Enzyme_Inhibitor"/>
</dbReference>
<reference evidence="7" key="1">
    <citation type="submission" date="2025-08" db="UniProtKB">
        <authorList>
            <consortium name="RefSeq"/>
        </authorList>
    </citation>
    <scope>IDENTIFICATION</scope>
    <source>
        <tissue evidence="7">Seedling</tissue>
    </source>
</reference>
<dbReference type="PANTHER" id="PTHR36710">
    <property type="entry name" value="PECTINESTERASE INHIBITOR-LIKE"/>
    <property type="match status" value="1"/>
</dbReference>
<feature type="signal peptide" evidence="4">
    <location>
        <begin position="1"/>
        <end position="28"/>
    </location>
</feature>
<dbReference type="GeneID" id="125420858"/>
<gene>
    <name evidence="7" type="primary">LOC125420858</name>
</gene>
<evidence type="ECO:0000256" key="1">
    <source>
        <dbReference type="ARBA" id="ARBA00022729"/>
    </source>
</evidence>
<organism evidence="6 7">
    <name type="scientific">Ziziphus jujuba</name>
    <name type="common">Chinese jujube</name>
    <name type="synonym">Ziziphus sativa</name>
    <dbReference type="NCBI Taxonomy" id="326968"/>
    <lineage>
        <taxon>Eukaryota</taxon>
        <taxon>Viridiplantae</taxon>
        <taxon>Streptophyta</taxon>
        <taxon>Embryophyta</taxon>
        <taxon>Tracheophyta</taxon>
        <taxon>Spermatophyta</taxon>
        <taxon>Magnoliopsida</taxon>
        <taxon>eudicotyledons</taxon>
        <taxon>Gunneridae</taxon>
        <taxon>Pentapetalae</taxon>
        <taxon>rosids</taxon>
        <taxon>fabids</taxon>
        <taxon>Rosales</taxon>
        <taxon>Rhamnaceae</taxon>
        <taxon>Paliureae</taxon>
        <taxon>Ziziphus</taxon>
    </lineage>
</organism>